<evidence type="ECO:0000313" key="2">
    <source>
        <dbReference type="Proteomes" id="UP001165960"/>
    </source>
</evidence>
<dbReference type="EMBL" id="QTSX02003144">
    <property type="protein sequence ID" value="KAJ9071628.1"/>
    <property type="molecule type" value="Genomic_DNA"/>
</dbReference>
<reference evidence="1" key="1">
    <citation type="submission" date="2022-04" db="EMBL/GenBank/DDBJ databases">
        <title>Genome of the entomopathogenic fungus Entomophthora muscae.</title>
        <authorList>
            <person name="Elya C."/>
            <person name="Lovett B.R."/>
            <person name="Lee E."/>
            <person name="Macias A.M."/>
            <person name="Hajek A.E."/>
            <person name="De Bivort B.L."/>
            <person name="Kasson M.T."/>
            <person name="De Fine Licht H.H."/>
            <person name="Stajich J.E."/>
        </authorList>
    </citation>
    <scope>NUCLEOTIDE SEQUENCE</scope>
    <source>
        <strain evidence="1">Berkeley</strain>
    </source>
</reference>
<keyword evidence="2" id="KW-1185">Reference proteome</keyword>
<comment type="caution">
    <text evidence="1">The sequence shown here is derived from an EMBL/GenBank/DDBJ whole genome shotgun (WGS) entry which is preliminary data.</text>
</comment>
<organism evidence="1 2">
    <name type="scientific">Entomophthora muscae</name>
    <dbReference type="NCBI Taxonomy" id="34485"/>
    <lineage>
        <taxon>Eukaryota</taxon>
        <taxon>Fungi</taxon>
        <taxon>Fungi incertae sedis</taxon>
        <taxon>Zoopagomycota</taxon>
        <taxon>Entomophthoromycotina</taxon>
        <taxon>Entomophthoromycetes</taxon>
        <taxon>Entomophthorales</taxon>
        <taxon>Entomophthoraceae</taxon>
        <taxon>Entomophthora</taxon>
    </lineage>
</organism>
<dbReference type="Proteomes" id="UP001165960">
    <property type="component" value="Unassembled WGS sequence"/>
</dbReference>
<accession>A0ACC2TAP1</accession>
<name>A0ACC2TAP1_9FUNG</name>
<evidence type="ECO:0000313" key="1">
    <source>
        <dbReference type="EMBL" id="KAJ9071628.1"/>
    </source>
</evidence>
<sequence length="248" mass="27689">MMQSEYSHSRNESVTTLNSDLPPLPCVRNQLVLSLDSHFVHVSTFSLISLNLLMALATLLISVFQSRNVIESSIELDMITTALIAFSVFFAAIFTAEVFFRMIMLGSFLANDPLVISDAIVVVISLALQIYFCIQRDKTFGMAASTLLVFRWPRILSRASFPQSNCRPMPGKNYDEKKTSSNQSKHLHAAVAQIQKFEQEREDMRVILNQQALQIKELTVALEAYNIKGRGPNVPASAASTVLFVNPE</sequence>
<proteinExistence type="predicted"/>
<gene>
    <name evidence="1" type="ORF">DSO57_1035116</name>
</gene>
<protein>
    <submittedName>
        <fullName evidence="1">Uncharacterized protein</fullName>
    </submittedName>
</protein>